<keyword evidence="2" id="KW-1185">Reference proteome</keyword>
<reference evidence="1" key="2">
    <citation type="submission" date="2023-02" db="EMBL/GenBank/DDBJ databases">
        <authorList>
            <consortium name="DOE Joint Genome Institute"/>
            <person name="Mondo S.J."/>
            <person name="Chang Y."/>
            <person name="Wang Y."/>
            <person name="Ahrendt S."/>
            <person name="Andreopoulos W."/>
            <person name="Barry K."/>
            <person name="Beard J."/>
            <person name="Benny G.L."/>
            <person name="Blankenship S."/>
            <person name="Bonito G."/>
            <person name="Cuomo C."/>
            <person name="Desiro A."/>
            <person name="Gervers K.A."/>
            <person name="Hundley H."/>
            <person name="Kuo A."/>
            <person name="LaButti K."/>
            <person name="Lang B.F."/>
            <person name="Lipzen A."/>
            <person name="O'Donnell K."/>
            <person name="Pangilinan J."/>
            <person name="Reynolds N."/>
            <person name="Sandor L."/>
            <person name="Smith M.W."/>
            <person name="Tsang A."/>
            <person name="Grigoriev I.V."/>
            <person name="Stajich J.E."/>
            <person name="Spatafora J.W."/>
        </authorList>
    </citation>
    <scope>NUCLEOTIDE SEQUENCE</scope>
    <source>
        <strain evidence="1">RSA 2281</strain>
    </source>
</reference>
<accession>A0AAD5JMN9</accession>
<evidence type="ECO:0000313" key="2">
    <source>
        <dbReference type="Proteomes" id="UP001209540"/>
    </source>
</evidence>
<proteinExistence type="predicted"/>
<dbReference type="Proteomes" id="UP001209540">
    <property type="component" value="Unassembled WGS sequence"/>
</dbReference>
<dbReference type="GO" id="GO:0043240">
    <property type="term" value="C:Fanconi anaemia nuclear complex"/>
    <property type="evidence" value="ECO:0007669"/>
    <property type="project" value="InterPro"/>
</dbReference>
<reference evidence="1" key="1">
    <citation type="journal article" date="2022" name="IScience">
        <title>Evolution of zygomycete secretomes and the origins of terrestrial fungal ecologies.</title>
        <authorList>
            <person name="Chang Y."/>
            <person name="Wang Y."/>
            <person name="Mondo S."/>
            <person name="Ahrendt S."/>
            <person name="Andreopoulos W."/>
            <person name="Barry K."/>
            <person name="Beard J."/>
            <person name="Benny G.L."/>
            <person name="Blankenship S."/>
            <person name="Bonito G."/>
            <person name="Cuomo C."/>
            <person name="Desiro A."/>
            <person name="Gervers K.A."/>
            <person name="Hundley H."/>
            <person name="Kuo A."/>
            <person name="LaButti K."/>
            <person name="Lang B.F."/>
            <person name="Lipzen A."/>
            <person name="O'Donnell K."/>
            <person name="Pangilinan J."/>
            <person name="Reynolds N."/>
            <person name="Sandor L."/>
            <person name="Smith M.E."/>
            <person name="Tsang A."/>
            <person name="Grigoriev I.V."/>
            <person name="Stajich J.E."/>
            <person name="Spatafora J.W."/>
        </authorList>
    </citation>
    <scope>NUCLEOTIDE SEQUENCE</scope>
    <source>
        <strain evidence="1">RSA 2281</strain>
    </source>
</reference>
<protein>
    <submittedName>
        <fullName evidence="1">Uncharacterized protein</fullName>
    </submittedName>
</protein>
<organism evidence="1 2">
    <name type="scientific">Phascolomyces articulosus</name>
    <dbReference type="NCBI Taxonomy" id="60185"/>
    <lineage>
        <taxon>Eukaryota</taxon>
        <taxon>Fungi</taxon>
        <taxon>Fungi incertae sedis</taxon>
        <taxon>Mucoromycota</taxon>
        <taxon>Mucoromycotina</taxon>
        <taxon>Mucoromycetes</taxon>
        <taxon>Mucorales</taxon>
        <taxon>Lichtheimiaceae</taxon>
        <taxon>Phascolomyces</taxon>
    </lineage>
</organism>
<evidence type="ECO:0000313" key="1">
    <source>
        <dbReference type="EMBL" id="KAI9245517.1"/>
    </source>
</evidence>
<comment type="caution">
    <text evidence="1">The sequence shown here is derived from an EMBL/GenBank/DDBJ whole genome shotgun (WGS) entry which is preliminary data.</text>
</comment>
<name>A0AAD5JMN9_9FUNG</name>
<sequence length="145" mass="16535">MNQLLVTAIANYSQLLEEASSSRVATWKPFFIERCTRWCMYIEAELLALSDLEGNDHRLAAVEQSNNTRVPELSELFDASHLLYNALIKNIYLSNDMYWTVISTYEFLSLASSSRQETLIEDIAHNAHEAATIDVLDIMISTIKE</sequence>
<dbReference type="AlphaFoldDB" id="A0AAD5JMN9"/>
<dbReference type="InterPro" id="IPR035428">
    <property type="entry name" value="FANCF"/>
</dbReference>
<dbReference type="Pfam" id="PF11107">
    <property type="entry name" value="FANCF"/>
    <property type="match status" value="1"/>
</dbReference>
<gene>
    <name evidence="1" type="ORF">BDA99DRAFT_565835</name>
</gene>
<dbReference type="GO" id="GO:0036297">
    <property type="term" value="P:interstrand cross-link repair"/>
    <property type="evidence" value="ECO:0007669"/>
    <property type="project" value="InterPro"/>
</dbReference>
<dbReference type="EMBL" id="JAIXMP010000051">
    <property type="protein sequence ID" value="KAI9245517.1"/>
    <property type="molecule type" value="Genomic_DNA"/>
</dbReference>